<keyword evidence="4" id="KW-0862">Zinc</keyword>
<dbReference type="AlphaFoldDB" id="A0A8T1TKC1"/>
<evidence type="ECO:0000256" key="1">
    <source>
        <dbReference type="ARBA" id="ARBA00004123"/>
    </source>
</evidence>
<protein>
    <recommendedName>
        <fullName evidence="7">HAT C-terminal dimerisation domain-containing protein</fullName>
    </recommendedName>
</protein>
<dbReference type="InterPro" id="IPR008906">
    <property type="entry name" value="HATC_C_dom"/>
</dbReference>
<comment type="caution">
    <text evidence="8">The sequence shown here is derived from an EMBL/GenBank/DDBJ whole genome shotgun (WGS) entry which is preliminary data.</text>
</comment>
<evidence type="ECO:0000256" key="4">
    <source>
        <dbReference type="ARBA" id="ARBA00022833"/>
    </source>
</evidence>
<evidence type="ECO:0000259" key="7">
    <source>
        <dbReference type="Pfam" id="PF05699"/>
    </source>
</evidence>
<sequence length="301" mass="34093">MQNKLVNPQHKDWLAIKCLAVLLKPLATASKWLGGQIYPTLPLVMPAIDALEDVLNDHYLFDDVLNVAGNETYVDGTRVIMKDCHAVIKRLFASRFSILKSKNLIWIAYLDPRVASAMNHFNLEEEPGAQASLIKAAVELHEYPFPSLTTSYTPGKTKKNYLIASPRVCLERKNAPQHRCKKAVHDAFEAYLTMAKSLMTGDDESDDEDDSNPFDWWRVNKVAYPHLSKLARKWLGAEATSVPSERAFSIDGNIITTKRSSLTRDLIRDLVLITENTNRKQPLPRRKKQNEFAHPTTPVLE</sequence>
<comment type="subcellular location">
    <subcellularLocation>
        <location evidence="1">Nucleus</location>
    </subcellularLocation>
</comment>
<dbReference type="PANTHER" id="PTHR46481">
    <property type="entry name" value="ZINC FINGER BED DOMAIN-CONTAINING PROTEIN 4"/>
    <property type="match status" value="1"/>
</dbReference>
<evidence type="ECO:0000256" key="3">
    <source>
        <dbReference type="ARBA" id="ARBA00022771"/>
    </source>
</evidence>
<evidence type="ECO:0000313" key="8">
    <source>
        <dbReference type="EMBL" id="KAG6942989.1"/>
    </source>
</evidence>
<dbReference type="GO" id="GO:0005634">
    <property type="term" value="C:nucleus"/>
    <property type="evidence" value="ECO:0007669"/>
    <property type="project" value="UniProtKB-SubCell"/>
</dbReference>
<dbReference type="GO" id="GO:0008270">
    <property type="term" value="F:zinc ion binding"/>
    <property type="evidence" value="ECO:0007669"/>
    <property type="project" value="UniProtKB-KW"/>
</dbReference>
<dbReference type="VEuPathDB" id="FungiDB:PC110_g9590"/>
<proteinExistence type="predicted"/>
<feature type="domain" description="HAT C-terminal dimerisation" evidence="7">
    <location>
        <begin position="203"/>
        <end position="275"/>
    </location>
</feature>
<reference evidence="8" key="1">
    <citation type="submission" date="2021-01" db="EMBL/GenBank/DDBJ databases">
        <title>Phytophthora aleatoria, a newly-described species from Pinus radiata is distinct from Phytophthora cactorum isolates based on comparative genomics.</title>
        <authorList>
            <person name="Mcdougal R."/>
            <person name="Panda P."/>
            <person name="Williams N."/>
            <person name="Studholme D.J."/>
        </authorList>
    </citation>
    <scope>NUCLEOTIDE SEQUENCE</scope>
    <source>
        <strain evidence="8">NZFS 3830</strain>
    </source>
</reference>
<keyword evidence="5" id="KW-0539">Nucleus</keyword>
<accession>A0A8T1TKC1</accession>
<evidence type="ECO:0000256" key="2">
    <source>
        <dbReference type="ARBA" id="ARBA00022723"/>
    </source>
</evidence>
<dbReference type="OrthoDB" id="3062869at2759"/>
<dbReference type="GO" id="GO:0046983">
    <property type="term" value="F:protein dimerization activity"/>
    <property type="evidence" value="ECO:0007669"/>
    <property type="project" value="InterPro"/>
</dbReference>
<keyword evidence="3" id="KW-0863">Zinc-finger</keyword>
<keyword evidence="2" id="KW-0479">Metal-binding</keyword>
<gene>
    <name evidence="8" type="ORF">JG687_00018738</name>
</gene>
<dbReference type="Pfam" id="PF05699">
    <property type="entry name" value="Dimer_Tnp_hAT"/>
    <property type="match status" value="1"/>
</dbReference>
<dbReference type="EMBL" id="JAENGZ010002734">
    <property type="protein sequence ID" value="KAG6942989.1"/>
    <property type="molecule type" value="Genomic_DNA"/>
</dbReference>
<evidence type="ECO:0000256" key="5">
    <source>
        <dbReference type="ARBA" id="ARBA00023242"/>
    </source>
</evidence>
<dbReference type="Proteomes" id="UP000688947">
    <property type="component" value="Unassembled WGS sequence"/>
</dbReference>
<dbReference type="PANTHER" id="PTHR46481:SF10">
    <property type="entry name" value="ZINC FINGER BED DOMAIN-CONTAINING PROTEIN 39"/>
    <property type="match status" value="1"/>
</dbReference>
<name>A0A8T1TKC1_9STRA</name>
<evidence type="ECO:0000256" key="6">
    <source>
        <dbReference type="SAM" id="MobiDB-lite"/>
    </source>
</evidence>
<organism evidence="8 9">
    <name type="scientific">Phytophthora cactorum</name>
    <dbReference type="NCBI Taxonomy" id="29920"/>
    <lineage>
        <taxon>Eukaryota</taxon>
        <taxon>Sar</taxon>
        <taxon>Stramenopiles</taxon>
        <taxon>Oomycota</taxon>
        <taxon>Peronosporomycetes</taxon>
        <taxon>Peronosporales</taxon>
        <taxon>Peronosporaceae</taxon>
        <taxon>Phytophthora</taxon>
    </lineage>
</organism>
<evidence type="ECO:0000313" key="9">
    <source>
        <dbReference type="Proteomes" id="UP000688947"/>
    </source>
</evidence>
<dbReference type="InterPro" id="IPR052035">
    <property type="entry name" value="ZnF_BED_domain_contain"/>
</dbReference>
<feature type="region of interest" description="Disordered" evidence="6">
    <location>
        <begin position="280"/>
        <end position="301"/>
    </location>
</feature>